<proteinExistence type="predicted"/>
<gene>
    <name evidence="1" type="ORF">FDG2_2573</name>
</gene>
<reference evidence="2" key="1">
    <citation type="submission" date="2016-02" db="EMBL/GenBank/DDBJ databases">
        <authorList>
            <person name="Wibberg D."/>
        </authorList>
    </citation>
    <scope>NUCLEOTIDE SEQUENCE [LARGE SCALE GENOMIC DNA]</scope>
</reference>
<sequence>MSLSFSRSVASIFTGFSAACSKGLSAAQYRVFLPVLRINLDLGYDSIRIYRT</sequence>
<organism evidence="1 2">
    <name type="scientific">Candidatus Protofrankia californiensis</name>
    <dbReference type="NCBI Taxonomy" id="1839754"/>
    <lineage>
        <taxon>Bacteria</taxon>
        <taxon>Bacillati</taxon>
        <taxon>Actinomycetota</taxon>
        <taxon>Actinomycetes</taxon>
        <taxon>Frankiales</taxon>
        <taxon>Frankiaceae</taxon>
        <taxon>Protofrankia</taxon>
    </lineage>
</organism>
<name>A0A1C3NXX5_9ACTN</name>
<protein>
    <submittedName>
        <fullName evidence="1">Uncharacterized protein</fullName>
    </submittedName>
</protein>
<accession>A0A1C3NXX5</accession>
<dbReference type="PROSITE" id="PS51257">
    <property type="entry name" value="PROKAR_LIPOPROTEIN"/>
    <property type="match status" value="1"/>
</dbReference>
<dbReference type="AlphaFoldDB" id="A0A1C3NXX5"/>
<dbReference type="EMBL" id="FLUV01001080">
    <property type="protein sequence ID" value="SBW22397.1"/>
    <property type="molecule type" value="Genomic_DNA"/>
</dbReference>
<evidence type="ECO:0000313" key="2">
    <source>
        <dbReference type="Proteomes" id="UP000199013"/>
    </source>
</evidence>
<keyword evidence="2" id="KW-1185">Reference proteome</keyword>
<dbReference type="Proteomes" id="UP000199013">
    <property type="component" value="Unassembled WGS sequence"/>
</dbReference>
<evidence type="ECO:0000313" key="1">
    <source>
        <dbReference type="EMBL" id="SBW22397.1"/>
    </source>
</evidence>